<dbReference type="EMBL" id="JAEFCI010004720">
    <property type="protein sequence ID" value="KAG5460777.1"/>
    <property type="molecule type" value="Genomic_DNA"/>
</dbReference>
<feature type="region of interest" description="Disordered" evidence="1">
    <location>
        <begin position="224"/>
        <end position="273"/>
    </location>
</feature>
<evidence type="ECO:0000313" key="2">
    <source>
        <dbReference type="EMBL" id="KAG5460777.1"/>
    </source>
</evidence>
<reference evidence="2 3" key="1">
    <citation type="journal article" name="Sci. Rep.">
        <title>Genome-scale phylogenetic analyses confirm Olpidium as the closest living zoosporic fungus to the non-flagellated, terrestrial fungi.</title>
        <authorList>
            <person name="Chang Y."/>
            <person name="Rochon D."/>
            <person name="Sekimoto S."/>
            <person name="Wang Y."/>
            <person name="Chovatia M."/>
            <person name="Sandor L."/>
            <person name="Salamov A."/>
            <person name="Grigoriev I.V."/>
            <person name="Stajich J.E."/>
            <person name="Spatafora J.W."/>
        </authorList>
    </citation>
    <scope>NUCLEOTIDE SEQUENCE [LARGE SCALE GENOMIC DNA]</scope>
    <source>
        <strain evidence="2">S191</strain>
    </source>
</reference>
<evidence type="ECO:0000313" key="3">
    <source>
        <dbReference type="Proteomes" id="UP000673691"/>
    </source>
</evidence>
<sequence length="333" mass="37124">MPHSVVSGGARSVAPSRCSNSSNKSRVEHKFSPGTESLVKRERARRRPFPNLGCFCRFWTPRGRPGVLTQSYGPGGGEEHRDDAQIRPERAAAADAFCEDERFAARSTPRTLFLPAGSLNLHFPRYKKLRKRTLDQTEKSYHPSFPPPLPPLFSLPGGKPAGEALPPKCSPISNRSPRRPDEKEEEDAEKGEPAKQSFYTRPAIRTLDRILQSDAYAVEPYHAKQTKNMSGEKERLQKAMASRSSGNVIVGGGSAPELDASRAAPRSRIREEKEEELDEVQMLLEEIAERKAWLEDLEALGQGAKYRRDVNQEIELCGRRAAVVRPKWDLGAG</sequence>
<dbReference type="InterPro" id="IPR007914">
    <property type="entry name" value="UPF0193"/>
</dbReference>
<dbReference type="PANTHER" id="PTHR28348:SF1">
    <property type="entry name" value="UPF0193 PROTEIN EVG1"/>
    <property type="match status" value="1"/>
</dbReference>
<keyword evidence="3" id="KW-1185">Reference proteome</keyword>
<protein>
    <submittedName>
        <fullName evidence="2">Uncharacterized protein</fullName>
    </submittedName>
</protein>
<name>A0A8H8DK51_9FUNG</name>
<feature type="compositionally biased region" description="Pro residues" evidence="1">
    <location>
        <begin position="144"/>
        <end position="153"/>
    </location>
</feature>
<dbReference type="OrthoDB" id="189770at2759"/>
<dbReference type="Pfam" id="PF05250">
    <property type="entry name" value="UPF0193"/>
    <property type="match status" value="1"/>
</dbReference>
<gene>
    <name evidence="2" type="ORF">BJ554DRAFT_7133</name>
</gene>
<dbReference type="PANTHER" id="PTHR28348">
    <property type="entry name" value="UPF0193 PROTEIN EVG1"/>
    <property type="match status" value="1"/>
</dbReference>
<accession>A0A8H8DK51</accession>
<feature type="region of interest" description="Disordered" evidence="1">
    <location>
        <begin position="134"/>
        <end position="201"/>
    </location>
</feature>
<dbReference type="Proteomes" id="UP000673691">
    <property type="component" value="Unassembled WGS sequence"/>
</dbReference>
<evidence type="ECO:0000256" key="1">
    <source>
        <dbReference type="SAM" id="MobiDB-lite"/>
    </source>
</evidence>
<organism evidence="2 3">
    <name type="scientific">Olpidium bornovanus</name>
    <dbReference type="NCBI Taxonomy" id="278681"/>
    <lineage>
        <taxon>Eukaryota</taxon>
        <taxon>Fungi</taxon>
        <taxon>Fungi incertae sedis</taxon>
        <taxon>Olpidiomycota</taxon>
        <taxon>Olpidiomycotina</taxon>
        <taxon>Olpidiomycetes</taxon>
        <taxon>Olpidiales</taxon>
        <taxon>Olpidiaceae</taxon>
        <taxon>Olpidium</taxon>
    </lineage>
</organism>
<comment type="caution">
    <text evidence="2">The sequence shown here is derived from an EMBL/GenBank/DDBJ whole genome shotgun (WGS) entry which is preliminary data.</text>
</comment>
<proteinExistence type="predicted"/>
<dbReference type="AlphaFoldDB" id="A0A8H8DK51"/>
<feature type="region of interest" description="Disordered" evidence="1">
    <location>
        <begin position="1"/>
        <end position="43"/>
    </location>
</feature>